<dbReference type="AlphaFoldDB" id="K0B9X4"/>
<sequence length="159" mass="18024">MVAKKPTKKPSVPSPFLTSSWFDIDKSINNLKKEMEKAFSSFPTTMMPRISQTSCDIIDEGKQFRVKMDVPGIKKNEIKLNVTENSLEISGEHKEESEEKKKNFLTKERSQVSYYRTLPLSENIVASKVKAKLSDGVLDITLPKSKPTKTQKKKSVSIQ</sequence>
<dbReference type="SUPFAM" id="SSF49764">
    <property type="entry name" value="HSP20-like chaperones"/>
    <property type="match status" value="1"/>
</dbReference>
<feature type="domain" description="CS" evidence="5">
    <location>
        <begin position="45"/>
        <end position="157"/>
    </location>
</feature>
<evidence type="ECO:0000256" key="2">
    <source>
        <dbReference type="PROSITE-ProRule" id="PRU00285"/>
    </source>
</evidence>
<evidence type="ECO:0000259" key="5">
    <source>
        <dbReference type="PROSITE" id="PS51203"/>
    </source>
</evidence>
<keyword evidence="7" id="KW-1185">Reference proteome</keyword>
<keyword evidence="1 6" id="KW-0346">Stress response</keyword>
<evidence type="ECO:0000256" key="1">
    <source>
        <dbReference type="ARBA" id="ARBA00023016"/>
    </source>
</evidence>
<dbReference type="InterPro" id="IPR044587">
    <property type="entry name" value="HSP21-like"/>
</dbReference>
<dbReference type="Proteomes" id="UP000006101">
    <property type="component" value="Chromosome"/>
</dbReference>
<dbReference type="GO" id="GO:0009408">
    <property type="term" value="P:response to heat"/>
    <property type="evidence" value="ECO:0007669"/>
    <property type="project" value="InterPro"/>
</dbReference>
<evidence type="ECO:0000313" key="7">
    <source>
        <dbReference type="Proteomes" id="UP000006101"/>
    </source>
</evidence>
<evidence type="ECO:0000313" key="6">
    <source>
        <dbReference type="EMBL" id="AFS81780.1"/>
    </source>
</evidence>
<dbReference type="InterPro" id="IPR002068">
    <property type="entry name" value="A-crystallin/Hsp20_dom"/>
</dbReference>
<dbReference type="KEGG" id="nkr:NKOR_09665"/>
<dbReference type="PROSITE" id="PS51203">
    <property type="entry name" value="CS"/>
    <property type="match status" value="1"/>
</dbReference>
<dbReference type="Pfam" id="PF00011">
    <property type="entry name" value="HSP20"/>
    <property type="match status" value="1"/>
</dbReference>
<dbReference type="PANTHER" id="PTHR46733">
    <property type="entry name" value="26.5 KDA HEAT SHOCK PROTEIN, MITOCHONDRIAL"/>
    <property type="match status" value="1"/>
</dbReference>
<dbReference type="PANTHER" id="PTHR46733:SF4">
    <property type="entry name" value="HEAT SHOCK PROTEIN 21, CHLOROPLASTIC"/>
    <property type="match status" value="1"/>
</dbReference>
<accession>K0B9X4</accession>
<evidence type="ECO:0000256" key="3">
    <source>
        <dbReference type="RuleBase" id="RU003616"/>
    </source>
</evidence>
<dbReference type="PROSITE" id="PS01031">
    <property type="entry name" value="SHSP"/>
    <property type="match status" value="1"/>
</dbReference>
<feature type="domain" description="SHSP" evidence="4">
    <location>
        <begin position="41"/>
        <end position="159"/>
    </location>
</feature>
<organism evidence="6 7">
    <name type="scientific">Candidatus Nitrosopumilus koreensis AR1</name>
    <dbReference type="NCBI Taxonomy" id="1229908"/>
    <lineage>
        <taxon>Archaea</taxon>
        <taxon>Nitrososphaerota</taxon>
        <taxon>Nitrososphaeria</taxon>
        <taxon>Nitrosopumilales</taxon>
        <taxon>Nitrosopumilaceae</taxon>
        <taxon>Nitrosopumilus</taxon>
    </lineage>
</organism>
<dbReference type="RefSeq" id="WP_014964153.1">
    <property type="nucleotide sequence ID" value="NC_018655.1"/>
</dbReference>
<reference evidence="6 7" key="1">
    <citation type="journal article" date="2012" name="J. Bacteriol.">
        <title>Draft Genome Sequence of an Ammonia-Oxidizing Archaeon, "Candidatus Nitrosopumilus koreensis" AR1, from Marine Sediment.</title>
        <authorList>
            <person name="Park S.J."/>
            <person name="Kim J.G."/>
            <person name="Jung M.Y."/>
            <person name="Kim S.J."/>
            <person name="Cha I.T."/>
            <person name="Kwon K."/>
            <person name="Lee J.H."/>
            <person name="Rhee S.K."/>
        </authorList>
    </citation>
    <scope>NUCLEOTIDE SEQUENCE [LARGE SCALE GENOMIC DNA]</scope>
    <source>
        <strain evidence="6 7">AR1</strain>
    </source>
</reference>
<dbReference type="InterPro" id="IPR007052">
    <property type="entry name" value="CS_dom"/>
</dbReference>
<dbReference type="CDD" id="cd06464">
    <property type="entry name" value="ACD_sHsps-like"/>
    <property type="match status" value="1"/>
</dbReference>
<dbReference type="STRING" id="1229908.NKOR_09665"/>
<evidence type="ECO:0000259" key="4">
    <source>
        <dbReference type="PROSITE" id="PS01031"/>
    </source>
</evidence>
<protein>
    <submittedName>
        <fullName evidence="6">Heat shock protein Hsp20</fullName>
    </submittedName>
</protein>
<gene>
    <name evidence="6" type="ORF">NKOR_09665</name>
</gene>
<proteinExistence type="inferred from homology"/>
<dbReference type="HOGENOM" id="CLU_046737_12_4_2"/>
<dbReference type="InterPro" id="IPR008978">
    <property type="entry name" value="HSP20-like_chaperone"/>
</dbReference>
<dbReference type="PATRIC" id="fig|1229908.8.peg.2081"/>
<comment type="similarity">
    <text evidence="2 3">Belongs to the small heat shock protein (HSP20) family.</text>
</comment>
<dbReference type="Gene3D" id="2.60.40.790">
    <property type="match status" value="1"/>
</dbReference>
<name>K0B9X4_9ARCH</name>
<dbReference type="GeneID" id="13724772"/>
<dbReference type="EMBL" id="CP003842">
    <property type="protein sequence ID" value="AFS81780.1"/>
    <property type="molecule type" value="Genomic_DNA"/>
</dbReference>